<dbReference type="OrthoDB" id="3851389at2"/>
<dbReference type="AlphaFoldDB" id="A0A511AC86"/>
<name>A0A511AC86_9MICO</name>
<evidence type="ECO:0000313" key="1">
    <source>
        <dbReference type="EMBL" id="GEK85780.1"/>
    </source>
</evidence>
<dbReference type="EMBL" id="BJUW01000003">
    <property type="protein sequence ID" value="GEK85780.1"/>
    <property type="molecule type" value="Genomic_DNA"/>
</dbReference>
<evidence type="ECO:0000313" key="2">
    <source>
        <dbReference type="Proteomes" id="UP000321225"/>
    </source>
</evidence>
<gene>
    <name evidence="1" type="ORF">MAE01_09560</name>
</gene>
<organism evidence="1 2">
    <name type="scientific">Microbacterium aerolatum</name>
    <dbReference type="NCBI Taxonomy" id="153731"/>
    <lineage>
        <taxon>Bacteria</taxon>
        <taxon>Bacillati</taxon>
        <taxon>Actinomycetota</taxon>
        <taxon>Actinomycetes</taxon>
        <taxon>Micrococcales</taxon>
        <taxon>Microbacteriaceae</taxon>
        <taxon>Microbacterium</taxon>
    </lineage>
</organism>
<dbReference type="InterPro" id="IPR023214">
    <property type="entry name" value="HAD_sf"/>
</dbReference>
<dbReference type="InterPro" id="IPR036412">
    <property type="entry name" value="HAD-like_sf"/>
</dbReference>
<comment type="caution">
    <text evidence="1">The sequence shown here is derived from an EMBL/GenBank/DDBJ whole genome shotgun (WGS) entry which is preliminary data.</text>
</comment>
<dbReference type="Proteomes" id="UP000321225">
    <property type="component" value="Unassembled WGS sequence"/>
</dbReference>
<sequence length="236" mass="23947">MTVTIVLDFDGTIALGAGPLEAFARAVASAASDTAFADRAIAAVAAFERGESEARDGYDVVSTLAAQQGVTADALEAAYQSSRALLGSEHAAIAPPRGLADFLTKIGADARVVLATNAPGAGIRPVLEGWHVADLFDAMHFTVGKPDGLVPIIRAAVAEGPVLSVGDIFEFDLAPAAQLGAATALVGATAERSPAAVTMRGRTIADLYGDIEAWAAVAASSTPTGTTLTERHDPHG</sequence>
<reference evidence="1 2" key="1">
    <citation type="submission" date="2019-07" db="EMBL/GenBank/DDBJ databases">
        <title>Whole genome shotgun sequence of Microbacterium aerolatum NBRC 103071.</title>
        <authorList>
            <person name="Hosoyama A."/>
            <person name="Uohara A."/>
            <person name="Ohji S."/>
            <person name="Ichikawa N."/>
        </authorList>
    </citation>
    <scope>NUCLEOTIDE SEQUENCE [LARGE SCALE GENOMIC DNA]</scope>
    <source>
        <strain evidence="1 2">NBRC 103071</strain>
    </source>
</reference>
<protein>
    <recommendedName>
        <fullName evidence="3">Hydrolase</fullName>
    </recommendedName>
</protein>
<dbReference type="Gene3D" id="3.40.50.1000">
    <property type="entry name" value="HAD superfamily/HAD-like"/>
    <property type="match status" value="1"/>
</dbReference>
<dbReference type="SUPFAM" id="SSF56784">
    <property type="entry name" value="HAD-like"/>
    <property type="match status" value="1"/>
</dbReference>
<dbReference type="RefSeq" id="WP_147038402.1">
    <property type="nucleotide sequence ID" value="NZ_BJUW01000003.1"/>
</dbReference>
<accession>A0A511AC86</accession>
<proteinExistence type="predicted"/>
<evidence type="ECO:0008006" key="3">
    <source>
        <dbReference type="Google" id="ProtNLM"/>
    </source>
</evidence>
<keyword evidence="2" id="KW-1185">Reference proteome</keyword>